<evidence type="ECO:0000256" key="3">
    <source>
        <dbReference type="ARBA" id="ARBA00012374"/>
    </source>
</evidence>
<dbReference type="GO" id="GO:0008360">
    <property type="term" value="P:regulation of cell shape"/>
    <property type="evidence" value="ECO:0007669"/>
    <property type="project" value="UniProtKB-KW"/>
</dbReference>
<comment type="catalytic activity">
    <reaction evidence="13 14">
        <text>di-trans,octa-cis-undecaprenyl diphosphate + H2O = di-trans,octa-cis-undecaprenyl phosphate + phosphate + H(+)</text>
        <dbReference type="Rhea" id="RHEA:28094"/>
        <dbReference type="ChEBI" id="CHEBI:15377"/>
        <dbReference type="ChEBI" id="CHEBI:15378"/>
        <dbReference type="ChEBI" id="CHEBI:43474"/>
        <dbReference type="ChEBI" id="CHEBI:58405"/>
        <dbReference type="ChEBI" id="CHEBI:60392"/>
        <dbReference type="EC" id="3.6.1.27"/>
    </reaction>
</comment>
<organism evidence="15 16">
    <name type="scientific">Hydrogenovibrio crunogenus</name>
    <dbReference type="NCBI Taxonomy" id="39765"/>
    <lineage>
        <taxon>Bacteria</taxon>
        <taxon>Pseudomonadati</taxon>
        <taxon>Pseudomonadota</taxon>
        <taxon>Gammaproteobacteria</taxon>
        <taxon>Thiotrichales</taxon>
        <taxon>Piscirickettsiaceae</taxon>
        <taxon>Hydrogenovibrio</taxon>
    </lineage>
</organism>
<dbReference type="PANTHER" id="PTHR30622:SF3">
    <property type="entry name" value="UNDECAPRENYL-DIPHOSPHATASE"/>
    <property type="match status" value="1"/>
</dbReference>
<keyword evidence="7 14" id="KW-0378">Hydrolase</keyword>
<keyword evidence="5 14" id="KW-1003">Cell membrane</keyword>
<comment type="function">
    <text evidence="14">Catalyzes the dephosphorylation of undecaprenyl diphosphate (UPP). Confers resistance to bacitracin.</text>
</comment>
<reference evidence="15 16" key="1">
    <citation type="submission" date="2018-08" db="EMBL/GenBank/DDBJ databases">
        <title>Horizontal acquisition of hydrogen conversion ability and other habitat adaptations in Hydrogenovibrio crunogenus strains.</title>
        <authorList>
            <person name="Gonnella G."/>
            <person name="Adam N."/>
            <person name="Perner M."/>
        </authorList>
    </citation>
    <scope>NUCLEOTIDE SEQUENCE [LARGE SCALE GENOMIC DNA]</scope>
    <source>
        <strain evidence="15 16">SP-41</strain>
    </source>
</reference>
<evidence type="ECO:0000256" key="5">
    <source>
        <dbReference type="ARBA" id="ARBA00022475"/>
    </source>
</evidence>
<evidence type="ECO:0000256" key="1">
    <source>
        <dbReference type="ARBA" id="ARBA00004651"/>
    </source>
</evidence>
<evidence type="ECO:0000256" key="7">
    <source>
        <dbReference type="ARBA" id="ARBA00022801"/>
    </source>
</evidence>
<evidence type="ECO:0000256" key="4">
    <source>
        <dbReference type="ARBA" id="ARBA00021581"/>
    </source>
</evidence>
<keyword evidence="6 14" id="KW-0812">Transmembrane</keyword>
<dbReference type="GO" id="GO:0046677">
    <property type="term" value="P:response to antibiotic"/>
    <property type="evidence" value="ECO:0007669"/>
    <property type="project" value="UniProtKB-UniRule"/>
</dbReference>
<feature type="transmembrane region" description="Helical" evidence="14">
    <location>
        <begin position="96"/>
        <end position="117"/>
    </location>
</feature>
<accession>A0A4P7P1X4</accession>
<dbReference type="AlphaFoldDB" id="A0A4P7P1X4"/>
<keyword evidence="10 14" id="KW-0046">Antibiotic resistance</keyword>
<evidence type="ECO:0000256" key="9">
    <source>
        <dbReference type="ARBA" id="ARBA00023136"/>
    </source>
</evidence>
<sequence length="255" mass="28726">MEIFQAAILGIIEGLTEFLPISSTGHLIVVSDWLGIEQTKQNTAFEVIIQVAAILAIFSHYKEKFSLQHLRLWNNVLIAFLPIAIIGFIFQDTVKAFFTIETVAWFFIIGGLIFLVMEKLYVDGKHRTQDIEDLTIRQAFWIGIIQVFALIPGTSRAGASIVGGVMMGLDRKTAAEFSFLLALPVLMAASGLDLLKHYEDFNNTSWTPLMVGFLMAFLAAWLTIKVFIKFLQTFTFNAFGVYRIVFGIVLLIWFV</sequence>
<comment type="miscellaneous">
    <text evidence="14">Bacitracin is thought to be involved in the inhibition of peptidoglycan synthesis by sequestering undecaprenyl diphosphate, thereby reducing the pool of lipid carrier available.</text>
</comment>
<feature type="transmembrane region" description="Helical" evidence="14">
    <location>
        <begin position="72"/>
        <end position="90"/>
    </location>
</feature>
<proteinExistence type="inferred from homology"/>
<keyword evidence="14" id="KW-0573">Peptidoglycan synthesis</keyword>
<keyword evidence="8 14" id="KW-1133">Transmembrane helix</keyword>
<feature type="transmembrane region" description="Helical" evidence="14">
    <location>
        <begin position="43"/>
        <end position="60"/>
    </location>
</feature>
<evidence type="ECO:0000256" key="8">
    <source>
        <dbReference type="ARBA" id="ARBA00022989"/>
    </source>
</evidence>
<dbReference type="GO" id="GO:0071555">
    <property type="term" value="P:cell wall organization"/>
    <property type="evidence" value="ECO:0007669"/>
    <property type="project" value="UniProtKB-KW"/>
</dbReference>
<keyword evidence="16" id="KW-1185">Reference proteome</keyword>
<dbReference type="EMBL" id="CP032096">
    <property type="protein sequence ID" value="QBZ83865.1"/>
    <property type="molecule type" value="Genomic_DNA"/>
</dbReference>
<evidence type="ECO:0000256" key="10">
    <source>
        <dbReference type="ARBA" id="ARBA00023251"/>
    </source>
</evidence>
<dbReference type="GO" id="GO:0009252">
    <property type="term" value="P:peptidoglycan biosynthetic process"/>
    <property type="evidence" value="ECO:0007669"/>
    <property type="project" value="UniProtKB-KW"/>
</dbReference>
<keyword evidence="9 14" id="KW-0472">Membrane</keyword>
<evidence type="ECO:0000256" key="13">
    <source>
        <dbReference type="ARBA" id="ARBA00047594"/>
    </source>
</evidence>
<dbReference type="Proteomes" id="UP000296201">
    <property type="component" value="Chromosome"/>
</dbReference>
<feature type="transmembrane region" description="Helical" evidence="14">
    <location>
        <begin position="207"/>
        <end position="228"/>
    </location>
</feature>
<evidence type="ECO:0000313" key="15">
    <source>
        <dbReference type="EMBL" id="QBZ83865.1"/>
    </source>
</evidence>
<dbReference type="RefSeq" id="WP_135796449.1">
    <property type="nucleotide sequence ID" value="NZ_CP032096.1"/>
</dbReference>
<dbReference type="GO" id="GO:0005886">
    <property type="term" value="C:plasma membrane"/>
    <property type="evidence" value="ECO:0007669"/>
    <property type="project" value="UniProtKB-SubCell"/>
</dbReference>
<evidence type="ECO:0000256" key="14">
    <source>
        <dbReference type="HAMAP-Rule" id="MF_01006"/>
    </source>
</evidence>
<name>A0A4P7P1X4_9GAMM</name>
<dbReference type="InterPro" id="IPR003824">
    <property type="entry name" value="UppP"/>
</dbReference>
<dbReference type="HAMAP" id="MF_01006">
    <property type="entry name" value="Undec_diphosphatase"/>
    <property type="match status" value="1"/>
</dbReference>
<evidence type="ECO:0000256" key="2">
    <source>
        <dbReference type="ARBA" id="ARBA00010621"/>
    </source>
</evidence>
<dbReference type="NCBIfam" id="NF001390">
    <property type="entry name" value="PRK00281.1-4"/>
    <property type="match status" value="1"/>
</dbReference>
<comment type="subcellular location">
    <subcellularLocation>
        <location evidence="1 14">Cell membrane</location>
        <topology evidence="1 14">Multi-pass membrane protein</topology>
    </subcellularLocation>
</comment>
<keyword evidence="14" id="KW-0133">Cell shape</keyword>
<keyword evidence="14" id="KW-0961">Cell wall biogenesis/degradation</keyword>
<evidence type="ECO:0000313" key="16">
    <source>
        <dbReference type="Proteomes" id="UP000296201"/>
    </source>
</evidence>
<dbReference type="GO" id="GO:0050380">
    <property type="term" value="F:undecaprenyl-diphosphatase activity"/>
    <property type="evidence" value="ECO:0007669"/>
    <property type="project" value="UniProtKB-UniRule"/>
</dbReference>
<feature type="transmembrane region" description="Helical" evidence="14">
    <location>
        <begin position="234"/>
        <end position="254"/>
    </location>
</feature>
<dbReference type="OrthoDB" id="9808289at2"/>
<protein>
    <recommendedName>
        <fullName evidence="4 14">Undecaprenyl-diphosphatase</fullName>
        <ecNumber evidence="3 14">3.6.1.27</ecNumber>
    </recommendedName>
    <alternativeName>
        <fullName evidence="12 14">Bacitracin resistance protein</fullName>
    </alternativeName>
    <alternativeName>
        <fullName evidence="11 14">Undecaprenyl pyrophosphate phosphatase</fullName>
    </alternativeName>
</protein>
<feature type="transmembrane region" description="Helical" evidence="14">
    <location>
        <begin position="177"/>
        <end position="195"/>
    </location>
</feature>
<dbReference type="EC" id="3.6.1.27" evidence="3 14"/>
<dbReference type="NCBIfam" id="TIGR00753">
    <property type="entry name" value="undec_PP_bacA"/>
    <property type="match status" value="1"/>
</dbReference>
<evidence type="ECO:0000256" key="11">
    <source>
        <dbReference type="ARBA" id="ARBA00032707"/>
    </source>
</evidence>
<dbReference type="PANTHER" id="PTHR30622">
    <property type="entry name" value="UNDECAPRENYL-DIPHOSPHATASE"/>
    <property type="match status" value="1"/>
</dbReference>
<dbReference type="NCBIfam" id="NF001389">
    <property type="entry name" value="PRK00281.1-2"/>
    <property type="match status" value="1"/>
</dbReference>
<evidence type="ECO:0000256" key="6">
    <source>
        <dbReference type="ARBA" id="ARBA00022692"/>
    </source>
</evidence>
<comment type="similarity">
    <text evidence="2 14">Belongs to the UppP family.</text>
</comment>
<evidence type="ECO:0000256" key="12">
    <source>
        <dbReference type="ARBA" id="ARBA00032932"/>
    </source>
</evidence>
<gene>
    <name evidence="14 15" type="primary">uppP</name>
    <name evidence="15" type="ORF">GHNINEIG_01933</name>
</gene>
<dbReference type="Pfam" id="PF02673">
    <property type="entry name" value="BacA"/>
    <property type="match status" value="1"/>
</dbReference>